<comment type="caution">
    <text evidence="1">The sequence shown here is derived from an EMBL/GenBank/DDBJ whole genome shotgun (WGS) entry which is preliminary data.</text>
</comment>
<dbReference type="OrthoDB" id="2728951at2759"/>
<evidence type="ECO:0000313" key="1">
    <source>
        <dbReference type="EMBL" id="GBE78563.1"/>
    </source>
</evidence>
<evidence type="ECO:0000313" key="2">
    <source>
        <dbReference type="Proteomes" id="UP000287166"/>
    </source>
</evidence>
<keyword evidence="2" id="KW-1185">Reference proteome</keyword>
<protein>
    <submittedName>
        <fullName evidence="1">Uncharacterized protein</fullName>
    </submittedName>
</protein>
<dbReference type="GeneID" id="38775480"/>
<dbReference type="Proteomes" id="UP000287166">
    <property type="component" value="Unassembled WGS sequence"/>
</dbReference>
<sequence length="124" mass="13990">MHPHLFVVNDHPKNPFPGVGTVYIYIQDTHVEVMEKLFDWAGKQQLPGLTAEQARLAGYVKMKPGDSVFARDMWGSGQPVDDVIQAYYKIRKELIDAIIDSCDELLGPKELRTADKAVKVSDFE</sequence>
<accession>A0A401G8U8</accession>
<name>A0A401G8U8_9APHY</name>
<dbReference type="EMBL" id="BFAD01000001">
    <property type="protein sequence ID" value="GBE78563.1"/>
    <property type="molecule type" value="Genomic_DNA"/>
</dbReference>
<reference evidence="1 2" key="1">
    <citation type="journal article" date="2018" name="Sci. Rep.">
        <title>Genome sequence of the cauliflower mushroom Sparassis crispa (Hanabiratake) and its association with beneficial usage.</title>
        <authorList>
            <person name="Kiyama R."/>
            <person name="Furutani Y."/>
            <person name="Kawaguchi K."/>
            <person name="Nakanishi T."/>
        </authorList>
    </citation>
    <scope>NUCLEOTIDE SEQUENCE [LARGE SCALE GENOMIC DNA]</scope>
</reference>
<proteinExistence type="predicted"/>
<dbReference type="RefSeq" id="XP_027609476.1">
    <property type="nucleotide sequence ID" value="XM_027753675.1"/>
</dbReference>
<dbReference type="AlphaFoldDB" id="A0A401G8U8"/>
<organism evidence="1 2">
    <name type="scientific">Sparassis crispa</name>
    <dbReference type="NCBI Taxonomy" id="139825"/>
    <lineage>
        <taxon>Eukaryota</taxon>
        <taxon>Fungi</taxon>
        <taxon>Dikarya</taxon>
        <taxon>Basidiomycota</taxon>
        <taxon>Agaricomycotina</taxon>
        <taxon>Agaricomycetes</taxon>
        <taxon>Polyporales</taxon>
        <taxon>Sparassidaceae</taxon>
        <taxon>Sparassis</taxon>
    </lineage>
</organism>
<dbReference type="InParanoid" id="A0A401G8U8"/>
<gene>
    <name evidence="1" type="ORF">SCP_0114520</name>
</gene>